<reference evidence="3" key="2">
    <citation type="submission" date="2020-02" db="EMBL/GenBank/DDBJ databases">
        <authorList>
            <person name="Littmann E."/>
            <person name="Sorbara M."/>
        </authorList>
    </citation>
    <scope>NUCLEOTIDE SEQUENCE</scope>
    <source>
        <strain evidence="3">MSK.1.17</strain>
    </source>
</reference>
<name>A0AAW5BNF8_9FIRM</name>
<keyword evidence="1" id="KW-0472">Membrane</keyword>
<gene>
    <name evidence="3" type="ORF">G5B36_12175</name>
    <name evidence="2" type="ORF">L0N08_07895</name>
</gene>
<keyword evidence="1" id="KW-0812">Transmembrane</keyword>
<accession>A0AAW5BNF8</accession>
<dbReference type="EMBL" id="JAAITT010000015">
    <property type="protein sequence ID" value="NSJ49455.1"/>
    <property type="molecule type" value="Genomic_DNA"/>
</dbReference>
<dbReference type="GeneID" id="97207428"/>
<evidence type="ECO:0000313" key="2">
    <source>
        <dbReference type="EMBL" id="MCG4745327.1"/>
    </source>
</evidence>
<sequence>MSMATGMGIFFFIFAFLLYIGIFALLFTVTYFVFKKAIKNGLIEAYREIEKMKHQDSQE</sequence>
<keyword evidence="4" id="KW-1185">Reference proteome</keyword>
<dbReference type="RefSeq" id="WP_165642184.1">
    <property type="nucleotide sequence ID" value="NZ_BAABZL010000001.1"/>
</dbReference>
<evidence type="ECO:0000313" key="4">
    <source>
        <dbReference type="Proteomes" id="UP000669239"/>
    </source>
</evidence>
<keyword evidence="1" id="KW-1133">Transmembrane helix</keyword>
<dbReference type="Pfam" id="PF19483">
    <property type="entry name" value="DUF6019"/>
    <property type="match status" value="1"/>
</dbReference>
<dbReference type="Proteomes" id="UP001299608">
    <property type="component" value="Unassembled WGS sequence"/>
</dbReference>
<evidence type="ECO:0000313" key="3">
    <source>
        <dbReference type="EMBL" id="NSJ49455.1"/>
    </source>
</evidence>
<proteinExistence type="predicted"/>
<feature type="transmembrane region" description="Helical" evidence="1">
    <location>
        <begin position="6"/>
        <end position="34"/>
    </location>
</feature>
<reference evidence="2" key="3">
    <citation type="submission" date="2022-01" db="EMBL/GenBank/DDBJ databases">
        <title>Collection of gut derived symbiotic bacterial strains cultured from healthy donors.</title>
        <authorList>
            <person name="Lin H."/>
            <person name="Kohout C."/>
            <person name="Waligurski E."/>
            <person name="Pamer E.G."/>
        </authorList>
    </citation>
    <scope>NUCLEOTIDE SEQUENCE</scope>
    <source>
        <strain evidence="2">DFI.6.55</strain>
    </source>
</reference>
<evidence type="ECO:0000313" key="5">
    <source>
        <dbReference type="Proteomes" id="UP001299608"/>
    </source>
</evidence>
<dbReference type="Proteomes" id="UP000669239">
    <property type="component" value="Unassembled WGS sequence"/>
</dbReference>
<evidence type="ECO:0000256" key="1">
    <source>
        <dbReference type="SAM" id="Phobius"/>
    </source>
</evidence>
<dbReference type="AlphaFoldDB" id="A0AAW5BNF8"/>
<comment type="caution">
    <text evidence="2">The sequence shown here is derived from an EMBL/GenBank/DDBJ whole genome shotgun (WGS) entry which is preliminary data.</text>
</comment>
<protein>
    <submittedName>
        <fullName evidence="2">DUF6019 family protein</fullName>
    </submittedName>
</protein>
<organism evidence="2 5">
    <name type="scientific">Enterocloster aldenensis</name>
    <dbReference type="NCBI Taxonomy" id="358742"/>
    <lineage>
        <taxon>Bacteria</taxon>
        <taxon>Bacillati</taxon>
        <taxon>Bacillota</taxon>
        <taxon>Clostridia</taxon>
        <taxon>Lachnospirales</taxon>
        <taxon>Lachnospiraceae</taxon>
        <taxon>Enterocloster</taxon>
    </lineage>
</organism>
<reference evidence="3 4" key="1">
    <citation type="journal article" date="2020" name="Cell Host Microbe">
        <title>Functional and Genomic Variation between Human-Derived Isolates of Lachnospiraceae Reveals Inter- and Intra-Species Diversity.</title>
        <authorList>
            <person name="Sorbara M.T."/>
            <person name="Littmann E.R."/>
            <person name="Fontana E."/>
            <person name="Moody T.U."/>
            <person name="Kohout C.E."/>
            <person name="Gjonbalaj M."/>
            <person name="Eaton V."/>
            <person name="Seok R."/>
            <person name="Leiner I.M."/>
            <person name="Pamer E.G."/>
        </authorList>
    </citation>
    <scope>NUCLEOTIDE SEQUENCE [LARGE SCALE GENOMIC DNA]</scope>
    <source>
        <strain evidence="3 4">MSK.1.17</strain>
    </source>
</reference>
<dbReference type="EMBL" id="JAKNGE010000008">
    <property type="protein sequence ID" value="MCG4745327.1"/>
    <property type="molecule type" value="Genomic_DNA"/>
</dbReference>
<dbReference type="InterPro" id="IPR046061">
    <property type="entry name" value="DUF6019"/>
</dbReference>